<keyword evidence="5" id="KW-0479">Metal-binding</keyword>
<sequence>MRLVLVGPPGSGKGTQADRLVKRFGLTVIGTGAMFRDAIRRNTETGRIVGPLIRQGLLAPDTVVNEVVAELFRGKSRPERFVMDGYPRTYSQAVAFDALLRQEFLRVDAVVNLRIDDDEVVRRISGRRCCSNGACGVCFHVTAQPPKVPGVCTVCGAELVLRDDDKEETVRRRLGEFHKNTDLLLEHYRRQGLVDDIDATQGPEKIFADVLAALLVRRPDETGNAVLTAEGRAP</sequence>
<dbReference type="GO" id="GO:0008270">
    <property type="term" value="F:zinc ion binding"/>
    <property type="evidence" value="ECO:0007669"/>
    <property type="project" value="UniProtKB-UniRule"/>
</dbReference>
<keyword evidence="5 7" id="KW-0067">ATP-binding</keyword>
<name>A0A2Z3H621_9BACT</name>
<reference evidence="9 10" key="1">
    <citation type="submission" date="2018-01" db="EMBL/GenBank/DDBJ databases">
        <title>G. obscuriglobus.</title>
        <authorList>
            <person name="Franke J."/>
            <person name="Blomberg W."/>
            <person name="Selmecki A."/>
        </authorList>
    </citation>
    <scope>NUCLEOTIDE SEQUENCE [LARGE SCALE GENOMIC DNA]</scope>
    <source>
        <strain evidence="9 10">DSM 5831</strain>
    </source>
</reference>
<evidence type="ECO:0000256" key="4">
    <source>
        <dbReference type="ARBA" id="ARBA00022777"/>
    </source>
</evidence>
<dbReference type="GO" id="GO:0005524">
    <property type="term" value="F:ATP binding"/>
    <property type="evidence" value="ECO:0007669"/>
    <property type="project" value="UniProtKB-UniRule"/>
</dbReference>
<feature type="binding site" evidence="5">
    <location>
        <begin position="10"/>
        <end position="15"/>
    </location>
    <ligand>
        <name>ATP</name>
        <dbReference type="ChEBI" id="CHEBI:30616"/>
    </ligand>
</feature>
<dbReference type="AlphaFoldDB" id="A0A2Z3H621"/>
<feature type="binding site" evidence="5">
    <location>
        <position position="152"/>
    </location>
    <ligand>
        <name>Zn(2+)</name>
        <dbReference type="ChEBI" id="CHEBI:29105"/>
        <note>structural</note>
    </ligand>
</feature>
<evidence type="ECO:0000256" key="7">
    <source>
        <dbReference type="RuleBase" id="RU003331"/>
    </source>
</evidence>
<evidence type="ECO:0000256" key="6">
    <source>
        <dbReference type="RuleBase" id="RU003330"/>
    </source>
</evidence>
<dbReference type="CDD" id="cd01428">
    <property type="entry name" value="ADK"/>
    <property type="match status" value="1"/>
</dbReference>
<feature type="domain" description="Adenylate kinase active site lid" evidence="8">
    <location>
        <begin position="127"/>
        <end position="164"/>
    </location>
</feature>
<organism evidence="9 10">
    <name type="scientific">Gemmata obscuriglobus</name>
    <dbReference type="NCBI Taxonomy" id="114"/>
    <lineage>
        <taxon>Bacteria</taxon>
        <taxon>Pseudomonadati</taxon>
        <taxon>Planctomycetota</taxon>
        <taxon>Planctomycetia</taxon>
        <taxon>Gemmatales</taxon>
        <taxon>Gemmataceae</taxon>
        <taxon>Gemmata</taxon>
    </lineage>
</organism>
<dbReference type="SUPFAM" id="SSF52540">
    <property type="entry name" value="P-loop containing nucleoside triphosphate hydrolases"/>
    <property type="match status" value="1"/>
</dbReference>
<keyword evidence="1 5" id="KW-0808">Transferase</keyword>
<comment type="subunit">
    <text evidence="5 7">Monomer.</text>
</comment>
<dbReference type="Gene3D" id="3.40.50.300">
    <property type="entry name" value="P-loop containing nucleotide triphosphate hydrolases"/>
    <property type="match status" value="1"/>
</dbReference>
<dbReference type="Pfam" id="PF05191">
    <property type="entry name" value="ADK_lid"/>
    <property type="match status" value="1"/>
</dbReference>
<keyword evidence="4 5" id="KW-0418">Kinase</keyword>
<comment type="similarity">
    <text evidence="5 6">Belongs to the adenylate kinase family.</text>
</comment>
<keyword evidence="3 5" id="KW-0547">Nucleotide-binding</keyword>
<gene>
    <name evidence="5" type="primary">adk</name>
    <name evidence="9" type="ORF">C1280_33660</name>
</gene>
<feature type="binding site" evidence="5">
    <location>
        <position position="135"/>
    </location>
    <ligand>
        <name>Zn(2+)</name>
        <dbReference type="ChEBI" id="CHEBI:29105"/>
        <note>structural</note>
    </ligand>
</feature>
<feature type="binding site" evidence="5">
    <location>
        <position position="155"/>
    </location>
    <ligand>
        <name>Zn(2+)</name>
        <dbReference type="ChEBI" id="CHEBI:29105"/>
        <note>structural</note>
    </ligand>
</feature>
<feature type="region of interest" description="NMP" evidence="5">
    <location>
        <begin position="30"/>
        <end position="59"/>
    </location>
</feature>
<accession>A0A2Z3H621</accession>
<evidence type="ECO:0000256" key="1">
    <source>
        <dbReference type="ARBA" id="ARBA00022679"/>
    </source>
</evidence>
<dbReference type="UniPathway" id="UPA00588">
    <property type="reaction ID" value="UER00649"/>
</dbReference>
<evidence type="ECO:0000256" key="3">
    <source>
        <dbReference type="ARBA" id="ARBA00022741"/>
    </source>
</evidence>
<feature type="binding site" evidence="5">
    <location>
        <position position="201"/>
    </location>
    <ligand>
        <name>ATP</name>
        <dbReference type="ChEBI" id="CHEBI:30616"/>
    </ligand>
</feature>
<comment type="domain">
    <text evidence="5">Consists of three domains, a large central CORE domain and two small peripheral domains, NMPbind and LID, which undergo movements during catalysis. The LID domain closes over the site of phosphoryl transfer upon ATP binding. Assembling and dissambling the active center during each catalytic cycle provides an effective means to prevent ATP hydrolysis. Some bacteria have evolved a zinc-coordinating structure that stabilizes the LID domain.</text>
</comment>
<dbReference type="PRINTS" id="PR00094">
    <property type="entry name" value="ADENYLTKNASE"/>
</dbReference>
<dbReference type="Pfam" id="PF00406">
    <property type="entry name" value="ADK"/>
    <property type="match status" value="1"/>
</dbReference>
<dbReference type="KEGG" id="gog:C1280_33660"/>
<evidence type="ECO:0000259" key="8">
    <source>
        <dbReference type="Pfam" id="PF05191"/>
    </source>
</evidence>
<feature type="binding site" evidence="5">
    <location>
        <position position="130"/>
    </location>
    <ligand>
        <name>Zn(2+)</name>
        <dbReference type="ChEBI" id="CHEBI:29105"/>
        <note>structural</note>
    </ligand>
</feature>
<dbReference type="InterPro" id="IPR007862">
    <property type="entry name" value="Adenylate_kinase_lid-dom"/>
</dbReference>
<evidence type="ECO:0000256" key="2">
    <source>
        <dbReference type="ARBA" id="ARBA00022727"/>
    </source>
</evidence>
<dbReference type="PROSITE" id="PS00113">
    <property type="entry name" value="ADENYLATE_KINASE"/>
    <property type="match status" value="1"/>
</dbReference>
<dbReference type="EMBL" id="CP025958">
    <property type="protein sequence ID" value="AWM41463.1"/>
    <property type="molecule type" value="Genomic_DNA"/>
</dbReference>
<comment type="pathway">
    <text evidence="5">Purine metabolism; AMP biosynthesis via salvage pathway; AMP from ADP: step 1/1.</text>
</comment>
<dbReference type="GO" id="GO:0004017">
    <property type="term" value="F:AMP kinase activity"/>
    <property type="evidence" value="ECO:0007669"/>
    <property type="project" value="UniProtKB-UniRule"/>
</dbReference>
<keyword evidence="2 5" id="KW-0545">Nucleotide biosynthesis</keyword>
<feature type="binding site" evidence="5">
    <location>
        <position position="127"/>
    </location>
    <ligand>
        <name>ATP</name>
        <dbReference type="ChEBI" id="CHEBI:30616"/>
    </ligand>
</feature>
<dbReference type="InterPro" id="IPR027417">
    <property type="entry name" value="P-loop_NTPase"/>
</dbReference>
<evidence type="ECO:0000313" key="10">
    <source>
        <dbReference type="Proteomes" id="UP000245802"/>
    </source>
</evidence>
<dbReference type="RefSeq" id="WP_010049770.1">
    <property type="nucleotide sequence ID" value="NZ_CP025958.1"/>
</dbReference>
<feature type="binding site" evidence="5">
    <location>
        <position position="31"/>
    </location>
    <ligand>
        <name>AMP</name>
        <dbReference type="ChEBI" id="CHEBI:456215"/>
    </ligand>
</feature>
<comment type="catalytic activity">
    <reaction evidence="5 7">
        <text>AMP + ATP = 2 ADP</text>
        <dbReference type="Rhea" id="RHEA:12973"/>
        <dbReference type="ChEBI" id="CHEBI:30616"/>
        <dbReference type="ChEBI" id="CHEBI:456215"/>
        <dbReference type="ChEBI" id="CHEBI:456216"/>
        <dbReference type="EC" id="2.7.4.3"/>
    </reaction>
</comment>
<dbReference type="EC" id="2.7.4.3" evidence="5 7"/>
<keyword evidence="5" id="KW-0963">Cytoplasm</keyword>
<dbReference type="InterPro" id="IPR000850">
    <property type="entry name" value="Adenylat/UMP-CMP_kin"/>
</dbReference>
<evidence type="ECO:0000313" key="9">
    <source>
        <dbReference type="EMBL" id="AWM41463.1"/>
    </source>
</evidence>
<dbReference type="GO" id="GO:0005737">
    <property type="term" value="C:cytoplasm"/>
    <property type="evidence" value="ECO:0007669"/>
    <property type="project" value="UniProtKB-SubCell"/>
</dbReference>
<dbReference type="SUPFAM" id="SSF57774">
    <property type="entry name" value="Microbial and mitochondrial ADK, insert 'zinc finger' domain"/>
    <property type="match status" value="1"/>
</dbReference>
<dbReference type="InterPro" id="IPR006259">
    <property type="entry name" value="Adenyl_kin_sub"/>
</dbReference>
<dbReference type="HAMAP" id="MF_00235">
    <property type="entry name" value="Adenylate_kinase_Adk"/>
    <property type="match status" value="1"/>
</dbReference>
<dbReference type="Proteomes" id="UP000245802">
    <property type="component" value="Chromosome"/>
</dbReference>
<comment type="caution">
    <text evidence="5">Lacks conserved residue(s) required for the propagation of feature annotation.</text>
</comment>
<keyword evidence="10" id="KW-1185">Reference proteome</keyword>
<keyword evidence="5" id="KW-0862">Zinc</keyword>
<comment type="subcellular location">
    <subcellularLocation>
        <location evidence="5 7">Cytoplasm</location>
    </subcellularLocation>
</comment>
<comment type="function">
    <text evidence="5">Catalyzes the reversible transfer of the terminal phosphate group between ATP and AMP. Plays an important role in cellular energy homeostasis and in adenine nucleotide metabolism.</text>
</comment>
<dbReference type="PANTHER" id="PTHR23359">
    <property type="entry name" value="NUCLEOTIDE KINASE"/>
    <property type="match status" value="1"/>
</dbReference>
<dbReference type="NCBIfam" id="TIGR01351">
    <property type="entry name" value="adk"/>
    <property type="match status" value="1"/>
</dbReference>
<proteinExistence type="inferred from homology"/>
<feature type="binding site" evidence="5">
    <location>
        <position position="36"/>
    </location>
    <ligand>
        <name>AMP</name>
        <dbReference type="ChEBI" id="CHEBI:456215"/>
    </ligand>
</feature>
<evidence type="ECO:0000256" key="5">
    <source>
        <dbReference type="HAMAP-Rule" id="MF_00235"/>
    </source>
</evidence>
<dbReference type="InterPro" id="IPR033690">
    <property type="entry name" value="Adenylat_kinase_CS"/>
</dbReference>
<dbReference type="OrthoDB" id="9805030at2"/>
<feature type="binding site" evidence="5">
    <location>
        <position position="92"/>
    </location>
    <ligand>
        <name>AMP</name>
        <dbReference type="ChEBI" id="CHEBI:456215"/>
    </ligand>
</feature>
<protein>
    <recommendedName>
        <fullName evidence="5 7">Adenylate kinase</fullName>
        <shortName evidence="5">AK</shortName>
        <ecNumber evidence="5 7">2.7.4.3</ecNumber>
    </recommendedName>
    <alternativeName>
        <fullName evidence="5">ATP-AMP transphosphorylase</fullName>
    </alternativeName>
    <alternativeName>
        <fullName evidence="5">ATP:AMP phosphotransferase</fullName>
    </alternativeName>
    <alternativeName>
        <fullName evidence="5">Adenylate monophosphate kinase</fullName>
    </alternativeName>
</protein>
<dbReference type="InterPro" id="IPR036193">
    <property type="entry name" value="ADK_active_lid_dom_sf"/>
</dbReference>
<dbReference type="GO" id="GO:0044209">
    <property type="term" value="P:AMP salvage"/>
    <property type="evidence" value="ECO:0007669"/>
    <property type="project" value="UniProtKB-UniRule"/>
</dbReference>
<feature type="binding site" evidence="5">
    <location>
        <position position="162"/>
    </location>
    <ligand>
        <name>AMP</name>
        <dbReference type="ChEBI" id="CHEBI:456215"/>
    </ligand>
</feature>
<feature type="binding site" evidence="5">
    <location>
        <begin position="85"/>
        <end position="88"/>
    </location>
    <ligand>
        <name>AMP</name>
        <dbReference type="ChEBI" id="CHEBI:456215"/>
    </ligand>
</feature>
<feature type="binding site" evidence="5">
    <location>
        <position position="173"/>
    </location>
    <ligand>
        <name>AMP</name>
        <dbReference type="ChEBI" id="CHEBI:456215"/>
    </ligand>
</feature>